<gene>
    <name evidence="4" type="ORF">KTS45_18750</name>
</gene>
<feature type="compositionally biased region" description="Low complexity" evidence="1">
    <location>
        <begin position="1028"/>
        <end position="1053"/>
    </location>
</feature>
<dbReference type="InterPro" id="IPR022409">
    <property type="entry name" value="PKD/Chitinase_dom"/>
</dbReference>
<dbReference type="SUPFAM" id="SSF53300">
    <property type="entry name" value="vWA-like"/>
    <property type="match status" value="1"/>
</dbReference>
<feature type="region of interest" description="Disordered" evidence="1">
    <location>
        <begin position="1189"/>
        <end position="1227"/>
    </location>
</feature>
<proteinExistence type="predicted"/>
<dbReference type="InterPro" id="IPR051266">
    <property type="entry name" value="CLCR"/>
</dbReference>
<protein>
    <submittedName>
        <fullName evidence="4">VWA domain-containing protein</fullName>
    </submittedName>
</protein>
<dbReference type="InterPro" id="IPR035986">
    <property type="entry name" value="PKD_dom_sf"/>
</dbReference>
<dbReference type="PANTHER" id="PTHR10579:SF43">
    <property type="entry name" value="ZINC FINGER (C3HC4-TYPE RING FINGER) FAMILY PROTEIN"/>
    <property type="match status" value="1"/>
</dbReference>
<dbReference type="Proteomes" id="UP000766550">
    <property type="component" value="Unassembled WGS sequence"/>
</dbReference>
<dbReference type="InterPro" id="IPR017802">
    <property type="entry name" value="VWFA-rel_acidobac-type"/>
</dbReference>
<organism evidence="4 5">
    <name type="scientific">Haloarcula limicola</name>
    <dbReference type="NCBI Taxonomy" id="1429915"/>
    <lineage>
        <taxon>Archaea</taxon>
        <taxon>Methanobacteriati</taxon>
        <taxon>Methanobacteriota</taxon>
        <taxon>Stenosarchaea group</taxon>
        <taxon>Halobacteria</taxon>
        <taxon>Halobacteriales</taxon>
        <taxon>Haloarculaceae</taxon>
        <taxon>Haloarcula</taxon>
    </lineage>
</organism>
<feature type="region of interest" description="Disordered" evidence="1">
    <location>
        <begin position="1028"/>
        <end position="1058"/>
    </location>
</feature>
<dbReference type="SMART" id="SM00327">
    <property type="entry name" value="VWA"/>
    <property type="match status" value="1"/>
</dbReference>
<dbReference type="Gene3D" id="3.40.50.410">
    <property type="entry name" value="von Willebrand factor, type A domain"/>
    <property type="match status" value="1"/>
</dbReference>
<comment type="caution">
    <text evidence="4">The sequence shown here is derived from an EMBL/GenBank/DDBJ whole genome shotgun (WGS) entry which is preliminary data.</text>
</comment>
<reference evidence="4 5" key="1">
    <citation type="submission" date="2021-06" db="EMBL/GenBank/DDBJ databases">
        <title>New haloarchaea isolates fom saline soil.</title>
        <authorList>
            <person name="Duran-Viseras A."/>
            <person name="Sanchez-Porro C.S."/>
            <person name="Ventosa A."/>
        </authorList>
    </citation>
    <scope>NUCLEOTIDE SEQUENCE [LARGE SCALE GENOMIC DNA]</scope>
    <source>
        <strain evidence="4 5">JCM 183640</strain>
    </source>
</reference>
<name>A0A8J7YCR6_9EURY</name>
<dbReference type="InterPro" id="IPR000601">
    <property type="entry name" value="PKD_dom"/>
</dbReference>
<dbReference type="PROSITE" id="PS50234">
    <property type="entry name" value="VWFA"/>
    <property type="match status" value="1"/>
</dbReference>
<dbReference type="SUPFAM" id="SSF49299">
    <property type="entry name" value="PKD domain"/>
    <property type="match status" value="1"/>
</dbReference>
<dbReference type="NCBIfam" id="TIGR03436">
    <property type="entry name" value="acidobact_VWFA"/>
    <property type="match status" value="1"/>
</dbReference>
<dbReference type="PANTHER" id="PTHR10579">
    <property type="entry name" value="CALCIUM-ACTIVATED CHLORIDE CHANNEL REGULATOR"/>
    <property type="match status" value="1"/>
</dbReference>
<evidence type="ECO:0000313" key="4">
    <source>
        <dbReference type="EMBL" id="MBV0926251.1"/>
    </source>
</evidence>
<evidence type="ECO:0000256" key="1">
    <source>
        <dbReference type="SAM" id="MobiDB-lite"/>
    </source>
</evidence>
<dbReference type="OrthoDB" id="237078at2157"/>
<evidence type="ECO:0000259" key="3">
    <source>
        <dbReference type="PROSITE" id="PS50234"/>
    </source>
</evidence>
<accession>A0A8J7YCR6</accession>
<keyword evidence="5" id="KW-1185">Reference proteome</keyword>
<dbReference type="CDD" id="cd00198">
    <property type="entry name" value="vWFA"/>
    <property type="match status" value="1"/>
</dbReference>
<evidence type="ECO:0000313" key="5">
    <source>
        <dbReference type="Proteomes" id="UP000766550"/>
    </source>
</evidence>
<feature type="domain" description="VWFA" evidence="3">
    <location>
        <begin position="618"/>
        <end position="781"/>
    </location>
</feature>
<dbReference type="PROSITE" id="PS50093">
    <property type="entry name" value="PKD"/>
    <property type="match status" value="1"/>
</dbReference>
<dbReference type="InterPro" id="IPR013783">
    <property type="entry name" value="Ig-like_fold"/>
</dbReference>
<evidence type="ECO:0000259" key="2">
    <source>
        <dbReference type="PROSITE" id="PS50093"/>
    </source>
</evidence>
<sequence>MTGIRRQLASVLWVGLLIGSSVAVGAAAISSPAAANTEGMILDVDLVDVQDADGDGNISNFNVSIEADTRISEIQGVGQGEPYFEIQIGDETRTTVVVDRKNGTFQYEFNGSGVAATAGEVSLSVALMDSEISGGATVDEFTGTVSYEPAVEDLSERQLARRGIESLVPTYNEYSGKVFNKSFWGSNSEQNIQRGIDAANPIPESSRDIAIEGLTRYAGSKAVSTWTAIQAGVWTGIAFTEWKIERLLELPNDRGEGSYREFSTQLTKLEENTEAIKQADTQHERERLITDRAELLRDFYSTEQAYKRNIQASINDDEGLDLDGAFWDFWEVNQKDYDLFVSEFSDLEKHLIADYYWTQMYLNPGGTEYTNLTTAGPGNELQNSTPKPAVIDVTHPESIRVGETAEISVEATNKGDGAPYQTIAVSFPDTESADNIRISDSGFSNPSYATVFPAGDSLNGKYGTEANITSQYPLAEVGGAWDSGVRRTFTVEATPAETGTYTFYVKTVAQDGAWHRDPSINGTDVQDQQQEYVYSYTINVSGNQTTSGGGQNAQSVVTVRQVSRPDFPEVTAYTSVKDATGDPITGLSESEFDVLEDGTDQTIQSVEPVERTGGPGVSVSLVLDRSGSMQGQKSQDSKVAANQFVDQLDTEDEAQVIAFDTNVEFKQRWTKDKGRLSTSIDSIAVRGDTALWQATTTGIEQAEPRVGRSAVIVLTDGKNNRPPQNVDRAIQRAQQAGVPVYTIGLGPDVSERNLRRLAEETGGSYYKSPSSSDLAAIYNQIRQSLVAEYKLTYETTNQATDGSTRDVEVAVDANGNRGSDTGTYEAPCAPLPTAAYDVSPTSPAAGEQVTFDGSASSPNGGQLVSYEWDFDNDGVVDATGERVTTTYANTGTYEAKLTVKKTCGATDVKVEQIDVSDASSGQESVTTQGEEIFEVISTSADETVTYQFVVEGTIAGAEADGNSDELGMDDDPWGDSVTERNGEKVVTGRTGTNEGDVFEIDGTIKSFERVKGRSGLRLELSNKDVTETLAGESATGGASSSGPGAGGESEPSTLEIVSTDEDVEFTYEITVDGTAERAETSDEVSSIGEDNDRISSNGDGTVTISGETGNLQGDAFEITGEIDSFKKMSGESGVELRLDGTDVTDQFVSEDDTGASTGSDTQSEFAIISTDQDAELRYEFRVDGEVERAELSDSVTSIDEDNDAITENGDGTTTVTGETGNGEGDAYTVTGDIISFEKTDGDSSFRLELDGEDVTDELTVVMPVDSIGVADVGPVLKVRVGDR</sequence>
<dbReference type="SMART" id="SM00089">
    <property type="entry name" value="PKD"/>
    <property type="match status" value="1"/>
</dbReference>
<dbReference type="EMBL" id="JAHQXF010000004">
    <property type="protein sequence ID" value="MBV0926251.1"/>
    <property type="molecule type" value="Genomic_DNA"/>
</dbReference>
<dbReference type="InterPro" id="IPR002035">
    <property type="entry name" value="VWF_A"/>
</dbReference>
<dbReference type="Gene3D" id="2.60.40.10">
    <property type="entry name" value="Immunoglobulins"/>
    <property type="match status" value="2"/>
</dbReference>
<dbReference type="InterPro" id="IPR036465">
    <property type="entry name" value="vWFA_dom_sf"/>
</dbReference>
<feature type="compositionally biased region" description="Low complexity" evidence="1">
    <location>
        <begin position="1206"/>
        <end position="1218"/>
    </location>
</feature>
<feature type="region of interest" description="Disordered" evidence="1">
    <location>
        <begin position="1074"/>
        <end position="1098"/>
    </location>
</feature>
<dbReference type="Pfam" id="PF00092">
    <property type="entry name" value="VWA"/>
    <property type="match status" value="1"/>
</dbReference>
<feature type="domain" description="PKD" evidence="2">
    <location>
        <begin position="832"/>
        <end position="906"/>
    </location>
</feature>
<dbReference type="CDD" id="cd00146">
    <property type="entry name" value="PKD"/>
    <property type="match status" value="1"/>
</dbReference>
<dbReference type="RefSeq" id="WP_162319366.1">
    <property type="nucleotide sequence ID" value="NZ_JAHQXF010000004.1"/>
</dbReference>
<dbReference type="Pfam" id="PF18911">
    <property type="entry name" value="PKD_4"/>
    <property type="match status" value="1"/>
</dbReference>